<evidence type="ECO:0000256" key="1">
    <source>
        <dbReference type="ARBA" id="ARBA00001974"/>
    </source>
</evidence>
<comment type="cofactor">
    <cofactor evidence="1">
        <name>FAD</name>
        <dbReference type="ChEBI" id="CHEBI:57692"/>
    </cofactor>
</comment>
<organism evidence="8 9">
    <name type="scientific">Funneliformis geosporum</name>
    <dbReference type="NCBI Taxonomy" id="1117311"/>
    <lineage>
        <taxon>Eukaryota</taxon>
        <taxon>Fungi</taxon>
        <taxon>Fungi incertae sedis</taxon>
        <taxon>Mucoromycota</taxon>
        <taxon>Glomeromycotina</taxon>
        <taxon>Glomeromycetes</taxon>
        <taxon>Glomerales</taxon>
        <taxon>Glomeraceae</taxon>
        <taxon>Funneliformis</taxon>
    </lineage>
</organism>
<dbReference type="Gene3D" id="3.30.70.2740">
    <property type="match status" value="1"/>
</dbReference>
<sequence>MYYNYAPNIITQRILQLSGKNLLTRNNFVLNNISKKVQLILPRTFATSIESNTEIPAKKHAPTKEVNFTLTQDDIKFFTSILPANGLIIDNEDDLMPYNIDWMRKYRGKSRLVVKPKDTQQVSQILKYCNDNKLAVVPQGGNTGLVGGGVPVFDEIIINTNNLNQIRSFDPISGVLTCDAGCILEVLDRYLAERCYMMPLDLGAKGSCHIGGNVATNAGGLRLLRYGSLHGSILGLEAILPDGTILDNLSTLRKDNTGTLGIITGVSISTPRRPRAVNVAVLGINSFQNVQKAFMTSKDELSEILSAFEFWDMNALNLLKTHNIQGTKFPLEDHYPFYVLVEISGSNKSHDDEKLHNFLENLLTNEIVTNGVVAQDDTQIARFWSLREGIPEACSKAGAVYKYDISVPVPVLYQMVKDVRIRLQSAGVLGEDKLVSDVIGYGHIGDGNLHLNIVANTYDPKVTNLIEPYVYEWTEQHNGSISAEHGLGFMKAEYLGYTKSPSMISLMKQIKQSIDPNGIMNPYKFLPTR</sequence>
<dbReference type="Gene3D" id="3.30.465.10">
    <property type="match status" value="1"/>
</dbReference>
<dbReference type="Proteomes" id="UP001153678">
    <property type="component" value="Unassembled WGS sequence"/>
</dbReference>
<keyword evidence="5" id="KW-0560">Oxidoreductase</keyword>
<dbReference type="Pfam" id="PF02913">
    <property type="entry name" value="FAD-oxidase_C"/>
    <property type="match status" value="1"/>
</dbReference>
<dbReference type="InterPro" id="IPR016167">
    <property type="entry name" value="FAD-bd_PCMH_sub1"/>
</dbReference>
<reference evidence="8" key="1">
    <citation type="submission" date="2022-08" db="EMBL/GenBank/DDBJ databases">
        <authorList>
            <person name="Kallberg Y."/>
            <person name="Tangrot J."/>
            <person name="Rosling A."/>
        </authorList>
    </citation>
    <scope>NUCLEOTIDE SEQUENCE</scope>
    <source>
        <strain evidence="8">Wild A</strain>
    </source>
</reference>
<dbReference type="InterPro" id="IPR016164">
    <property type="entry name" value="FAD-linked_Oxase-like_C"/>
</dbReference>
<keyword evidence="9" id="KW-1185">Reference proteome</keyword>
<dbReference type="PROSITE" id="PS51387">
    <property type="entry name" value="FAD_PCMH"/>
    <property type="match status" value="1"/>
</dbReference>
<dbReference type="InterPro" id="IPR051264">
    <property type="entry name" value="FAD-oxidored/transferase_4"/>
</dbReference>
<dbReference type="InterPro" id="IPR036318">
    <property type="entry name" value="FAD-bd_PCMH-like_sf"/>
</dbReference>
<dbReference type="FunFam" id="3.30.70.2740:FF:000002">
    <property type="entry name" value="D-2-hydroxyglutarate dehydrogenase mitochondrial"/>
    <property type="match status" value="1"/>
</dbReference>
<dbReference type="PANTHER" id="PTHR43716:SF1">
    <property type="entry name" value="D-2-HYDROXYGLUTARATE DEHYDROGENASE, MITOCHONDRIAL"/>
    <property type="match status" value="1"/>
</dbReference>
<dbReference type="PANTHER" id="PTHR43716">
    <property type="entry name" value="D-2-HYDROXYGLUTARATE DEHYDROGENASE, MITOCHONDRIAL"/>
    <property type="match status" value="1"/>
</dbReference>
<dbReference type="FunFam" id="3.30.70.2190:FF:000001">
    <property type="entry name" value="D-2-hydroxyglutarate dehydrogenase mitochondrial"/>
    <property type="match status" value="1"/>
</dbReference>
<dbReference type="InterPro" id="IPR016169">
    <property type="entry name" value="FAD-bd_PCMH_sub2"/>
</dbReference>
<feature type="domain" description="FAD-binding PCMH-type" evidence="7">
    <location>
        <begin position="106"/>
        <end position="273"/>
    </location>
</feature>
<dbReference type="Gene3D" id="3.30.43.10">
    <property type="entry name" value="Uridine Diphospho-n-acetylenolpyruvylglucosamine Reductase, domain 2"/>
    <property type="match status" value="1"/>
</dbReference>
<dbReference type="InterPro" id="IPR016171">
    <property type="entry name" value="Vanillyl_alc_oxidase_C-sub2"/>
</dbReference>
<comment type="catalytic activity">
    <reaction evidence="6">
        <text>(R)-lactate + 2 Fe(III)-[cytochrome c] = 2 Fe(II)-[cytochrome c] + pyruvate + 2 H(+)</text>
        <dbReference type="Rhea" id="RHEA:13521"/>
        <dbReference type="Rhea" id="RHEA-COMP:10350"/>
        <dbReference type="Rhea" id="RHEA-COMP:14399"/>
        <dbReference type="ChEBI" id="CHEBI:15361"/>
        <dbReference type="ChEBI" id="CHEBI:15378"/>
        <dbReference type="ChEBI" id="CHEBI:16004"/>
        <dbReference type="ChEBI" id="CHEBI:29033"/>
        <dbReference type="ChEBI" id="CHEBI:29034"/>
        <dbReference type="EC" id="1.1.2.4"/>
    </reaction>
</comment>
<evidence type="ECO:0000313" key="8">
    <source>
        <dbReference type="EMBL" id="CAI2189877.1"/>
    </source>
</evidence>
<dbReference type="AlphaFoldDB" id="A0A9W4T2Y1"/>
<evidence type="ECO:0000256" key="6">
    <source>
        <dbReference type="ARBA" id="ARBA00051436"/>
    </source>
</evidence>
<evidence type="ECO:0000256" key="4">
    <source>
        <dbReference type="ARBA" id="ARBA00022827"/>
    </source>
</evidence>
<evidence type="ECO:0000256" key="2">
    <source>
        <dbReference type="ARBA" id="ARBA00008000"/>
    </source>
</evidence>
<dbReference type="Gene3D" id="1.10.45.10">
    <property type="entry name" value="Vanillyl-alcohol Oxidase, Chain A, domain 4"/>
    <property type="match status" value="1"/>
</dbReference>
<proteinExistence type="inferred from homology"/>
<evidence type="ECO:0000259" key="7">
    <source>
        <dbReference type="PROSITE" id="PS51387"/>
    </source>
</evidence>
<accession>A0A9W4T2Y1</accession>
<keyword evidence="3" id="KW-0285">Flavoprotein</keyword>
<dbReference type="FunFam" id="1.10.45.10:FF:000001">
    <property type="entry name" value="D-lactate dehydrogenase mitochondrial"/>
    <property type="match status" value="1"/>
</dbReference>
<keyword evidence="4" id="KW-0274">FAD</keyword>
<dbReference type="GO" id="GO:0004458">
    <property type="term" value="F:D-lactate dehydrogenase (cytochrome) activity"/>
    <property type="evidence" value="ECO:0007669"/>
    <property type="project" value="UniProtKB-EC"/>
</dbReference>
<gene>
    <name evidence="8" type="ORF">FWILDA_LOCUS14297</name>
</gene>
<dbReference type="InterPro" id="IPR006094">
    <property type="entry name" value="Oxid_FAD_bind_N"/>
</dbReference>
<dbReference type="OrthoDB" id="5332616at2759"/>
<dbReference type="SUPFAM" id="SSF56176">
    <property type="entry name" value="FAD-binding/transporter-associated domain-like"/>
    <property type="match status" value="1"/>
</dbReference>
<dbReference type="EMBL" id="CAMKVN010006105">
    <property type="protein sequence ID" value="CAI2189877.1"/>
    <property type="molecule type" value="Genomic_DNA"/>
</dbReference>
<dbReference type="GO" id="GO:0005739">
    <property type="term" value="C:mitochondrion"/>
    <property type="evidence" value="ECO:0007669"/>
    <property type="project" value="TreeGrafter"/>
</dbReference>
<dbReference type="Pfam" id="PF01565">
    <property type="entry name" value="FAD_binding_4"/>
    <property type="match status" value="1"/>
</dbReference>
<dbReference type="InterPro" id="IPR004113">
    <property type="entry name" value="FAD-bd_oxidored_4_C"/>
</dbReference>
<evidence type="ECO:0000256" key="5">
    <source>
        <dbReference type="ARBA" id="ARBA00023002"/>
    </source>
</evidence>
<evidence type="ECO:0000313" key="9">
    <source>
        <dbReference type="Proteomes" id="UP001153678"/>
    </source>
</evidence>
<evidence type="ECO:0000256" key="3">
    <source>
        <dbReference type="ARBA" id="ARBA00022630"/>
    </source>
</evidence>
<dbReference type="Gene3D" id="3.30.70.2190">
    <property type="match status" value="1"/>
</dbReference>
<dbReference type="FunFam" id="3.30.43.10:FF:000002">
    <property type="entry name" value="D-2-hydroxyglutarate dehydrogenase, mitochondrial"/>
    <property type="match status" value="1"/>
</dbReference>
<comment type="caution">
    <text evidence="8">The sequence shown here is derived from an EMBL/GenBank/DDBJ whole genome shotgun (WGS) entry which is preliminary data.</text>
</comment>
<dbReference type="SUPFAM" id="SSF55103">
    <property type="entry name" value="FAD-linked oxidases, C-terminal domain"/>
    <property type="match status" value="1"/>
</dbReference>
<dbReference type="GO" id="GO:0071949">
    <property type="term" value="F:FAD binding"/>
    <property type="evidence" value="ECO:0007669"/>
    <property type="project" value="InterPro"/>
</dbReference>
<comment type="similarity">
    <text evidence="2">Belongs to the FAD-binding oxidoreductase/transferase type 4 family.</text>
</comment>
<dbReference type="InterPro" id="IPR016166">
    <property type="entry name" value="FAD-bd_PCMH"/>
</dbReference>
<name>A0A9W4T2Y1_9GLOM</name>
<protein>
    <submittedName>
        <fullName evidence="8">12328_t:CDS:1</fullName>
    </submittedName>
</protein>